<dbReference type="EMBL" id="AP023092">
    <property type="protein sequence ID" value="BCE34109.1"/>
    <property type="molecule type" value="Genomic_DNA"/>
</dbReference>
<reference evidence="4" key="5">
    <citation type="submission" date="2020-05" db="EMBL/GenBank/DDBJ databases">
        <title>Complete genome sequence of Bradyrhizobium diazoefficiens XF4 isolated from soybean nodule.</title>
        <authorList>
            <person name="Noda R."/>
            <person name="Kakizaki K."/>
            <person name="Minamisawa K."/>
        </authorList>
    </citation>
    <scope>NUCLEOTIDE SEQUENCE</scope>
    <source>
        <strain evidence="4">XF4</strain>
    </source>
</reference>
<dbReference type="EMBL" id="AP023095">
    <property type="protein sequence ID" value="BCE60347.1"/>
    <property type="molecule type" value="Genomic_DNA"/>
</dbReference>
<evidence type="ECO:0000313" key="3">
    <source>
        <dbReference type="EMBL" id="BCE42769.1"/>
    </source>
</evidence>
<proteinExistence type="predicted"/>
<reference evidence="7" key="8">
    <citation type="submission" date="2020-05" db="EMBL/GenBank/DDBJ databases">
        <title>Complete genome sequence of Bradyrhizobium diazoefficiens XF8 isolated from soybean nodule.</title>
        <authorList>
            <person name="Noda R."/>
            <person name="Kakizaki K."/>
            <person name="Minamisawa K."/>
        </authorList>
    </citation>
    <scope>NUCLEOTIDE SEQUENCE</scope>
    <source>
        <strain evidence="7">XF8</strain>
    </source>
</reference>
<reference evidence="5" key="6">
    <citation type="submission" date="2020-05" db="EMBL/GenBank/DDBJ databases">
        <title>Complete genome sequence of Bradyrhizobium diazoefficiens XF5 isolated from soybean nodule.</title>
        <authorList>
            <person name="Noda R."/>
            <person name="Kakizaki K."/>
            <person name="Minamisawa K."/>
        </authorList>
    </citation>
    <scope>NUCLEOTIDE SEQUENCE</scope>
    <source>
        <strain evidence="5">XF5</strain>
    </source>
</reference>
<dbReference type="EMBL" id="AP023096">
    <property type="protein sequence ID" value="BCE69031.1"/>
    <property type="molecule type" value="Genomic_DNA"/>
</dbReference>
<evidence type="ECO:0000313" key="4">
    <source>
        <dbReference type="EMBL" id="BCE51612.1"/>
    </source>
</evidence>
<dbReference type="EMBL" id="AP023098">
    <property type="protein sequence ID" value="BCE86312.1"/>
    <property type="molecule type" value="Genomic_DNA"/>
</dbReference>
<evidence type="ECO:0000313" key="5">
    <source>
        <dbReference type="EMBL" id="BCE60347.1"/>
    </source>
</evidence>
<reference evidence="3" key="4">
    <citation type="submission" date="2020-05" db="EMBL/GenBank/DDBJ databases">
        <title>Complete genome sequence of Bradyrhizobium diazoefficiens XF3 isolated from soybean nodule.</title>
        <authorList>
            <person name="Noda R."/>
            <person name="Kakizaki K."/>
            <person name="Minamisawa K."/>
        </authorList>
    </citation>
    <scope>NUCLEOTIDE SEQUENCE</scope>
    <source>
        <strain evidence="3">XF3</strain>
    </source>
</reference>
<dbReference type="EMBL" id="AP023091">
    <property type="protein sequence ID" value="BCE25353.1"/>
    <property type="molecule type" value="Genomic_DNA"/>
</dbReference>
<name>A0A810CAB1_9BRAD</name>
<evidence type="ECO:0000313" key="9">
    <source>
        <dbReference type="EMBL" id="BCE95108.1"/>
    </source>
</evidence>
<evidence type="ECO:0000313" key="6">
    <source>
        <dbReference type="EMBL" id="BCE69031.1"/>
    </source>
</evidence>
<sequence>MGGGAAIGISAANAIDEIRDAAPAARRDLTLRIGFVLMAGEAKCRRLTFWKLTARTMAANV</sequence>
<reference evidence="9" key="2">
    <citation type="submission" date="2020-05" db="EMBL/GenBank/DDBJ databases">
        <title>Complete genome sequence of Bradyrhizobium diazoefficiens XF10 isolated from soybean nodule.</title>
        <authorList>
            <person name="Noda R."/>
            <person name="Kakizaki K."/>
            <person name="Minamisawa K."/>
        </authorList>
    </citation>
    <scope>NUCLEOTIDE SEQUENCE</scope>
    <source>
        <strain evidence="9">XF10</strain>
    </source>
</reference>
<reference evidence="1" key="1">
    <citation type="submission" date="2020-05" db="EMBL/GenBank/DDBJ databases">
        <title>Complete genome sequence of Bradyrhizobium diazoefficiens XF1 isolated from soybean nodule.</title>
        <authorList>
            <person name="Noda R."/>
            <person name="Kakizaki K."/>
            <person name="Minamisawa K."/>
        </authorList>
    </citation>
    <scope>NUCLEOTIDE SEQUENCE</scope>
    <source>
        <strain evidence="1">XF1</strain>
    </source>
</reference>
<accession>A0A810CAB1</accession>
<dbReference type="EMBL" id="AP023094">
    <property type="protein sequence ID" value="BCE51612.1"/>
    <property type="molecule type" value="Genomic_DNA"/>
</dbReference>
<protein>
    <submittedName>
        <fullName evidence="8">Uncharacterized protein</fullName>
    </submittedName>
</protein>
<reference evidence="2" key="3">
    <citation type="submission" date="2020-05" db="EMBL/GenBank/DDBJ databases">
        <title>Complete genome sequence of Bradyrhizobium diazoefficiens XF2 isolated from soybean nodule.</title>
        <authorList>
            <person name="Noda R."/>
            <person name="Kakizaki K."/>
            <person name="Minamisawa K."/>
        </authorList>
    </citation>
    <scope>NUCLEOTIDE SEQUENCE</scope>
    <source>
        <strain evidence="2">XF2</strain>
    </source>
</reference>
<dbReference type="AlphaFoldDB" id="A0A810CAB1"/>
<evidence type="ECO:0000313" key="2">
    <source>
        <dbReference type="EMBL" id="BCE34109.1"/>
    </source>
</evidence>
<reference evidence="6" key="7">
    <citation type="submission" date="2020-05" db="EMBL/GenBank/DDBJ databases">
        <title>Complete genome sequence of Bradyrhizobium diazoefficiens XF6 isolated from soybean nodule.</title>
        <authorList>
            <person name="Noda R."/>
            <person name="Kakizaki K."/>
            <person name="Minamisawa K."/>
        </authorList>
    </citation>
    <scope>NUCLEOTIDE SEQUENCE</scope>
    <source>
        <strain evidence="6">XF6</strain>
    </source>
</reference>
<organism evidence="8">
    <name type="scientific">Bradyrhizobium diazoefficiens</name>
    <dbReference type="NCBI Taxonomy" id="1355477"/>
    <lineage>
        <taxon>Bacteria</taxon>
        <taxon>Pseudomonadati</taxon>
        <taxon>Pseudomonadota</taxon>
        <taxon>Alphaproteobacteria</taxon>
        <taxon>Hyphomicrobiales</taxon>
        <taxon>Nitrobacteraceae</taxon>
        <taxon>Bradyrhizobium</taxon>
    </lineage>
</organism>
<gene>
    <name evidence="9" type="ORF">XF10B_79060</name>
    <name evidence="1" type="ORF">XF1B_80340</name>
    <name evidence="2" type="ORF">XF2B_78780</name>
    <name evidence="3" type="ORF">XF3B_78000</name>
    <name evidence="4" type="ORF">XF4B_79610</name>
    <name evidence="5" type="ORF">XF5B_78590</name>
    <name evidence="6" type="ORF">XF6B_78300</name>
    <name evidence="7" type="ORF">XF8B_78050</name>
    <name evidence="8" type="ORF">XF9B_77330</name>
</gene>
<reference evidence="8" key="9">
    <citation type="submission" date="2020-05" db="EMBL/GenBank/DDBJ databases">
        <title>Complete genome sequence of Bradyrhizobium diazoefficiens XF9 isolated from soybean nodule.</title>
        <authorList>
            <person name="Noda R."/>
            <person name="Kakizaki K."/>
            <person name="Minamisawa K."/>
        </authorList>
    </citation>
    <scope>NUCLEOTIDE SEQUENCE</scope>
    <source>
        <strain evidence="8">XF9</strain>
    </source>
</reference>
<evidence type="ECO:0000313" key="7">
    <source>
        <dbReference type="EMBL" id="BCE77694.1"/>
    </source>
</evidence>
<dbReference type="EMBL" id="AP023097">
    <property type="protein sequence ID" value="BCE77694.1"/>
    <property type="molecule type" value="Genomic_DNA"/>
</dbReference>
<dbReference type="EMBL" id="AP023093">
    <property type="protein sequence ID" value="BCE42769.1"/>
    <property type="molecule type" value="Genomic_DNA"/>
</dbReference>
<dbReference type="EMBL" id="AP023099">
    <property type="protein sequence ID" value="BCE95108.1"/>
    <property type="molecule type" value="Genomic_DNA"/>
</dbReference>
<evidence type="ECO:0000313" key="8">
    <source>
        <dbReference type="EMBL" id="BCE86312.1"/>
    </source>
</evidence>
<evidence type="ECO:0000313" key="1">
    <source>
        <dbReference type="EMBL" id="BCE25353.1"/>
    </source>
</evidence>